<feature type="domain" description="Alpha-D-phosphohexomutase alpha/beta/alpha" evidence="9">
    <location>
        <begin position="169"/>
        <end position="266"/>
    </location>
</feature>
<sequence length="473" mass="52681">MGQKIQKNIKFGTDGWRGVISDNFTFENVAIVAQAISEWIKKDFELQEGKPNIVAVGYDARFLSQEYAEIVSCVLVANNIKVYLSNNMIPTPALSYGVVDVKGVAGVMITASHNPGKFNGIKIKTYQGGGASNDITDKVEAYLEKVEVQTINLKQAKKEQKIIMYDFNDAYLKFMKSYVDLTKIKESKFKVIQDIMHGSGGGILEDVLKGSQIDLEYMRNSINPSFGGVKPEPVEEYLEDILKRMKTEDFDLGLVLDGDADRISAIAPGGEFINPQKILGLLILHLVRNRGFKGGIIKTICGTELIDNIANKLNLKLYETPVGFKYISDLMVSEEIIAGGEEAGGMGVQGYIPERDGNLSGLLLLEMMVYQKKNMKQILEEMEAEFGRYYYERAGLELGDSKFDPKRTAAVKTLLGEKVIEVKDFDGVKLICEDRSWLMLRPSGTEPLVRAYSEAKSLQKAKELIECGKKLLK</sequence>
<dbReference type="InterPro" id="IPR005846">
    <property type="entry name" value="A-D-PHexomutase_a/b/a-III"/>
</dbReference>
<dbReference type="InterPro" id="IPR016066">
    <property type="entry name" value="A-D-PHexomutase_CS"/>
</dbReference>
<evidence type="ECO:0000256" key="2">
    <source>
        <dbReference type="ARBA" id="ARBA00010231"/>
    </source>
</evidence>
<dbReference type="Gene3D" id="3.30.310.50">
    <property type="entry name" value="Alpha-D-phosphohexomutase, C-terminal domain"/>
    <property type="match status" value="1"/>
</dbReference>
<dbReference type="InterPro" id="IPR005841">
    <property type="entry name" value="Alpha-D-phosphohexomutase_SF"/>
</dbReference>
<keyword evidence="3" id="KW-0597">Phosphoprotein</keyword>
<dbReference type="GO" id="GO:0008966">
    <property type="term" value="F:phosphoglucosamine mutase activity"/>
    <property type="evidence" value="ECO:0007669"/>
    <property type="project" value="UniProtKB-EC"/>
</dbReference>
<evidence type="ECO:0000259" key="7">
    <source>
        <dbReference type="Pfam" id="PF00408"/>
    </source>
</evidence>
<evidence type="ECO:0000259" key="10">
    <source>
        <dbReference type="Pfam" id="PF02880"/>
    </source>
</evidence>
<dbReference type="Pfam" id="PF02880">
    <property type="entry name" value="PGM_PMM_III"/>
    <property type="match status" value="1"/>
</dbReference>
<dbReference type="AlphaFoldDB" id="A0A3B1D497"/>
<dbReference type="PROSITE" id="PS00710">
    <property type="entry name" value="PGM_PMM"/>
    <property type="match status" value="1"/>
</dbReference>
<feature type="domain" description="Alpha-D-phosphohexomutase C-terminal" evidence="7">
    <location>
        <begin position="412"/>
        <end position="464"/>
    </location>
</feature>
<dbReference type="Pfam" id="PF02879">
    <property type="entry name" value="PGM_PMM_II"/>
    <property type="match status" value="1"/>
</dbReference>
<evidence type="ECO:0000256" key="5">
    <source>
        <dbReference type="ARBA" id="ARBA00022842"/>
    </source>
</evidence>
<reference evidence="11" key="1">
    <citation type="submission" date="2018-06" db="EMBL/GenBank/DDBJ databases">
        <authorList>
            <person name="Zhirakovskaya E."/>
        </authorList>
    </citation>
    <scope>NUCLEOTIDE SEQUENCE</scope>
</reference>
<dbReference type="Pfam" id="PF00408">
    <property type="entry name" value="PGM_PMM_IV"/>
    <property type="match status" value="1"/>
</dbReference>
<keyword evidence="5" id="KW-0460">Magnesium</keyword>
<dbReference type="PANTHER" id="PTHR45745:SF1">
    <property type="entry name" value="PHOSPHOGLUCOMUTASE 2B-RELATED"/>
    <property type="match status" value="1"/>
</dbReference>
<dbReference type="GO" id="GO:0005975">
    <property type="term" value="P:carbohydrate metabolic process"/>
    <property type="evidence" value="ECO:0007669"/>
    <property type="project" value="InterPro"/>
</dbReference>
<dbReference type="GO" id="GO:0000287">
    <property type="term" value="F:magnesium ion binding"/>
    <property type="evidence" value="ECO:0007669"/>
    <property type="project" value="InterPro"/>
</dbReference>
<evidence type="ECO:0000256" key="6">
    <source>
        <dbReference type="ARBA" id="ARBA00023235"/>
    </source>
</evidence>
<dbReference type="Gene3D" id="3.40.120.10">
    <property type="entry name" value="Alpha-D-Glucose-1,6-Bisphosphate, subunit A, domain 3"/>
    <property type="match status" value="3"/>
</dbReference>
<dbReference type="InterPro" id="IPR005845">
    <property type="entry name" value="A-D-PHexomutase_a/b/a-II"/>
</dbReference>
<accession>A0A3B1D497</accession>
<comment type="similarity">
    <text evidence="2">Belongs to the phosphohexose mutase family.</text>
</comment>
<dbReference type="GO" id="GO:0008973">
    <property type="term" value="F:phosphopentomutase activity"/>
    <property type="evidence" value="ECO:0007669"/>
    <property type="project" value="TreeGrafter"/>
</dbReference>
<gene>
    <name evidence="11" type="ORF">MNBD_UNCLBAC01-1863</name>
</gene>
<dbReference type="EMBL" id="UOGJ01000114">
    <property type="protein sequence ID" value="VAX36989.1"/>
    <property type="molecule type" value="Genomic_DNA"/>
</dbReference>
<comment type="cofactor">
    <cofactor evidence="1">
        <name>Mg(2+)</name>
        <dbReference type="ChEBI" id="CHEBI:18420"/>
    </cofactor>
</comment>
<evidence type="ECO:0000256" key="1">
    <source>
        <dbReference type="ARBA" id="ARBA00001946"/>
    </source>
</evidence>
<evidence type="ECO:0000313" key="11">
    <source>
        <dbReference type="EMBL" id="VAX36989.1"/>
    </source>
</evidence>
<evidence type="ECO:0000259" key="9">
    <source>
        <dbReference type="Pfam" id="PF02879"/>
    </source>
</evidence>
<evidence type="ECO:0000256" key="3">
    <source>
        <dbReference type="ARBA" id="ARBA00022553"/>
    </source>
</evidence>
<dbReference type="PRINTS" id="PR00509">
    <property type="entry name" value="PGMPMM"/>
</dbReference>
<feature type="domain" description="Alpha-D-phosphohexomutase alpha/beta/alpha" evidence="8">
    <location>
        <begin position="9"/>
        <end position="147"/>
    </location>
</feature>
<dbReference type="EC" id="5.4.2.10" evidence="11"/>
<dbReference type="SUPFAM" id="SSF55957">
    <property type="entry name" value="Phosphoglucomutase, C-terminal domain"/>
    <property type="match status" value="1"/>
</dbReference>
<keyword evidence="6 11" id="KW-0413">Isomerase</keyword>
<dbReference type="InterPro" id="IPR005843">
    <property type="entry name" value="A-D-PHexomutase_C"/>
</dbReference>
<dbReference type="InterPro" id="IPR016055">
    <property type="entry name" value="A-D-PHexomutase_a/b/a-I/II/III"/>
</dbReference>
<organism evidence="11">
    <name type="scientific">hydrothermal vent metagenome</name>
    <dbReference type="NCBI Taxonomy" id="652676"/>
    <lineage>
        <taxon>unclassified sequences</taxon>
        <taxon>metagenomes</taxon>
        <taxon>ecological metagenomes</taxon>
    </lineage>
</organism>
<dbReference type="InterPro" id="IPR036900">
    <property type="entry name" value="A-D-PHexomutase_C_sf"/>
</dbReference>
<proteinExistence type="inferred from homology"/>
<dbReference type="GO" id="GO:0006166">
    <property type="term" value="P:purine ribonucleoside salvage"/>
    <property type="evidence" value="ECO:0007669"/>
    <property type="project" value="TreeGrafter"/>
</dbReference>
<dbReference type="Pfam" id="PF02878">
    <property type="entry name" value="PGM_PMM_I"/>
    <property type="match status" value="1"/>
</dbReference>
<dbReference type="PANTHER" id="PTHR45745">
    <property type="entry name" value="PHOSPHOMANNOMUTASE 45A"/>
    <property type="match status" value="1"/>
</dbReference>
<evidence type="ECO:0000259" key="8">
    <source>
        <dbReference type="Pfam" id="PF02878"/>
    </source>
</evidence>
<name>A0A3B1D497_9ZZZZ</name>
<feature type="domain" description="Alpha-D-phosphohexomutase alpha/beta/alpha" evidence="10">
    <location>
        <begin position="274"/>
        <end position="382"/>
    </location>
</feature>
<dbReference type="InterPro" id="IPR005844">
    <property type="entry name" value="A-D-PHexomutase_a/b/a-I"/>
</dbReference>
<dbReference type="SUPFAM" id="SSF53738">
    <property type="entry name" value="Phosphoglucomutase, first 3 domains"/>
    <property type="match status" value="2"/>
</dbReference>
<keyword evidence="4" id="KW-0479">Metal-binding</keyword>
<evidence type="ECO:0000256" key="4">
    <source>
        <dbReference type="ARBA" id="ARBA00022723"/>
    </source>
</evidence>
<protein>
    <submittedName>
        <fullName evidence="11">Phosphoglucosamine mutase</fullName>
        <ecNumber evidence="11">5.4.2.10</ecNumber>
    </submittedName>
</protein>